<dbReference type="EMBL" id="BTGU01000102">
    <property type="protein sequence ID" value="GMN60750.1"/>
    <property type="molecule type" value="Genomic_DNA"/>
</dbReference>
<evidence type="ECO:0000313" key="2">
    <source>
        <dbReference type="EMBL" id="GMN60750.1"/>
    </source>
</evidence>
<feature type="region of interest" description="Disordered" evidence="1">
    <location>
        <begin position="120"/>
        <end position="155"/>
    </location>
</feature>
<keyword evidence="3" id="KW-1185">Reference proteome</keyword>
<sequence>MPSLPSVMIPQDTAPTVNNLIRLTTHGLIPSIQTPTIRVSIPAMLTFTVPSGTVLPQPLLETTSTKTFNMQQAIANAQAQGISLETTLPTRANISTSEFALHMERINQRNYSKPPIMEREASNHRATPSDHGDERKRDGGTLMDLPSPMGPPTTHGVTMRKMINLTTQSIHVTRQSQRNTQYSMWKPRLKLKALCQVDPSPNVVYQSSEANNHVTADLTSQCRHHADANPELMTTRESKSDRHPHSGRTI</sequence>
<name>A0AA88DSC7_FICCA</name>
<proteinExistence type="predicted"/>
<protein>
    <submittedName>
        <fullName evidence="2">Uncharacterized protein</fullName>
    </submittedName>
</protein>
<dbReference type="Proteomes" id="UP001187192">
    <property type="component" value="Unassembled WGS sequence"/>
</dbReference>
<comment type="caution">
    <text evidence="2">The sequence shown here is derived from an EMBL/GenBank/DDBJ whole genome shotgun (WGS) entry which is preliminary data.</text>
</comment>
<gene>
    <name evidence="2" type="ORF">TIFTF001_029828</name>
</gene>
<dbReference type="AlphaFoldDB" id="A0AA88DSC7"/>
<feature type="compositionally biased region" description="Basic and acidic residues" evidence="1">
    <location>
        <begin position="227"/>
        <end position="244"/>
    </location>
</feature>
<feature type="compositionally biased region" description="Basic and acidic residues" evidence="1">
    <location>
        <begin position="120"/>
        <end position="139"/>
    </location>
</feature>
<accession>A0AA88DSC7</accession>
<evidence type="ECO:0000256" key="1">
    <source>
        <dbReference type="SAM" id="MobiDB-lite"/>
    </source>
</evidence>
<reference evidence="2" key="1">
    <citation type="submission" date="2023-07" db="EMBL/GenBank/DDBJ databases">
        <title>draft genome sequence of fig (Ficus carica).</title>
        <authorList>
            <person name="Takahashi T."/>
            <person name="Nishimura K."/>
        </authorList>
    </citation>
    <scope>NUCLEOTIDE SEQUENCE</scope>
</reference>
<organism evidence="2 3">
    <name type="scientific">Ficus carica</name>
    <name type="common">Common fig</name>
    <dbReference type="NCBI Taxonomy" id="3494"/>
    <lineage>
        <taxon>Eukaryota</taxon>
        <taxon>Viridiplantae</taxon>
        <taxon>Streptophyta</taxon>
        <taxon>Embryophyta</taxon>
        <taxon>Tracheophyta</taxon>
        <taxon>Spermatophyta</taxon>
        <taxon>Magnoliopsida</taxon>
        <taxon>eudicotyledons</taxon>
        <taxon>Gunneridae</taxon>
        <taxon>Pentapetalae</taxon>
        <taxon>rosids</taxon>
        <taxon>fabids</taxon>
        <taxon>Rosales</taxon>
        <taxon>Moraceae</taxon>
        <taxon>Ficeae</taxon>
        <taxon>Ficus</taxon>
    </lineage>
</organism>
<feature type="region of interest" description="Disordered" evidence="1">
    <location>
        <begin position="227"/>
        <end position="250"/>
    </location>
</feature>
<evidence type="ECO:0000313" key="3">
    <source>
        <dbReference type="Proteomes" id="UP001187192"/>
    </source>
</evidence>